<name>A0A512HRY8_9ACTN</name>
<accession>A0A512HRY8</accession>
<evidence type="ECO:0000256" key="1">
    <source>
        <dbReference type="SAM" id="SignalP"/>
    </source>
</evidence>
<sequence length="170" mass="18679">MKSFTYIRLALVALLSMVALLAAPTTASAEPRPSGCKICTKYFLVDWTKKTDVVDWDHRLGVCSAGSDGVKCSITSGRTATRTIATSFGLSNDWVAGELNISSSSSQSVSVGCNTVTLKKGQKLEAYPLGSRHKYRIKKISWWPSRSETTLSGWKYTYNPYKTGIHCRIV</sequence>
<keyword evidence="1" id="KW-0732">Signal</keyword>
<feature type="chain" id="PRO_5022172077" description="Lipoprotein" evidence="1">
    <location>
        <begin position="30"/>
        <end position="170"/>
    </location>
</feature>
<evidence type="ECO:0000313" key="3">
    <source>
        <dbReference type="Proteomes" id="UP000321769"/>
    </source>
</evidence>
<proteinExistence type="predicted"/>
<protein>
    <recommendedName>
        <fullName evidence="4">Lipoprotein</fullName>
    </recommendedName>
</protein>
<reference evidence="2 3" key="1">
    <citation type="submission" date="2019-07" db="EMBL/GenBank/DDBJ databases">
        <title>Whole genome shotgun sequence of Aeromicrobium flavum NBRC 107625.</title>
        <authorList>
            <person name="Hosoyama A."/>
            <person name="Uohara A."/>
            <person name="Ohji S."/>
            <person name="Ichikawa N."/>
        </authorList>
    </citation>
    <scope>NUCLEOTIDE SEQUENCE [LARGE SCALE GENOMIC DNA]</scope>
    <source>
        <strain evidence="2 3">NBRC 107625</strain>
    </source>
</reference>
<evidence type="ECO:0008006" key="4">
    <source>
        <dbReference type="Google" id="ProtNLM"/>
    </source>
</evidence>
<dbReference type="OrthoDB" id="5084106at2"/>
<evidence type="ECO:0000313" key="2">
    <source>
        <dbReference type="EMBL" id="GEO88206.1"/>
    </source>
</evidence>
<organism evidence="2 3">
    <name type="scientific">Aeromicrobium flavum</name>
    <dbReference type="NCBI Taxonomy" id="416568"/>
    <lineage>
        <taxon>Bacteria</taxon>
        <taxon>Bacillati</taxon>
        <taxon>Actinomycetota</taxon>
        <taxon>Actinomycetes</taxon>
        <taxon>Propionibacteriales</taxon>
        <taxon>Nocardioidaceae</taxon>
        <taxon>Aeromicrobium</taxon>
    </lineage>
</organism>
<dbReference type="AlphaFoldDB" id="A0A512HRY8"/>
<comment type="caution">
    <text evidence="2">The sequence shown here is derived from an EMBL/GenBank/DDBJ whole genome shotgun (WGS) entry which is preliminary data.</text>
</comment>
<dbReference type="Proteomes" id="UP000321769">
    <property type="component" value="Unassembled WGS sequence"/>
</dbReference>
<dbReference type="RefSeq" id="WP_146825524.1">
    <property type="nucleotide sequence ID" value="NZ_BAAAYQ010000001.1"/>
</dbReference>
<gene>
    <name evidence="2" type="ORF">AFL01nite_05330</name>
</gene>
<dbReference type="EMBL" id="BJZQ01000001">
    <property type="protein sequence ID" value="GEO88206.1"/>
    <property type="molecule type" value="Genomic_DNA"/>
</dbReference>
<keyword evidence="3" id="KW-1185">Reference proteome</keyword>
<feature type="signal peptide" evidence="1">
    <location>
        <begin position="1"/>
        <end position="29"/>
    </location>
</feature>